<dbReference type="Gene3D" id="2.30.30.60">
    <property type="match status" value="1"/>
</dbReference>
<keyword evidence="5 7" id="KW-1133">Transmembrane helix</keyword>
<feature type="domain" description="Mechanosensitive ion channel transmembrane helices 2/3" evidence="9">
    <location>
        <begin position="74"/>
        <end position="111"/>
    </location>
</feature>
<sequence length="249" mass="26691">MRRYLAYLFLGLVVLLALPPLVEDLGFGSVRRYLALLFLAGGGLLVYALAGLGRRALERFQLPHLTPGVRLLEVVGYLLVVVLALSTAGYHPTALLAGGAVAGAVVGLAAQATLSNVLGGIVLMLSGAFRLGEVVRVRSWAYGGVEYRGEVRDLTLFHTVLRGPGGEVRVPNARLLDSVIVRGRRLALDVVLPSEALWRELERALPRARFEPTGLGLEGIKGVLYLHREDLDKALGLLRASSAPHPPQG</sequence>
<evidence type="ECO:0000256" key="1">
    <source>
        <dbReference type="ARBA" id="ARBA00004651"/>
    </source>
</evidence>
<dbReference type="InterPro" id="IPR006685">
    <property type="entry name" value="MscS_channel_2nd"/>
</dbReference>
<dbReference type="Proteomes" id="UP000297244">
    <property type="component" value="Unassembled WGS sequence"/>
</dbReference>
<dbReference type="EMBL" id="SKBL01000002">
    <property type="protein sequence ID" value="TFU17759.1"/>
    <property type="molecule type" value="Genomic_DNA"/>
</dbReference>
<feature type="transmembrane region" description="Helical" evidence="7">
    <location>
        <begin position="96"/>
        <end position="129"/>
    </location>
</feature>
<dbReference type="InterPro" id="IPR045275">
    <property type="entry name" value="MscS_archaea/bacteria_type"/>
</dbReference>
<evidence type="ECO:0000259" key="9">
    <source>
        <dbReference type="Pfam" id="PF21088"/>
    </source>
</evidence>
<dbReference type="Gene3D" id="1.10.287.1260">
    <property type="match status" value="1"/>
</dbReference>
<name>A0ABY2K942_9DEIN</name>
<reference evidence="10 11" key="1">
    <citation type="submission" date="2019-03" db="EMBL/GenBank/DDBJ databases">
        <title>Thermus tengchongensis species for the arsenic transformation mechanism.</title>
        <authorList>
            <person name="Yuan G.C."/>
        </authorList>
    </citation>
    <scope>NUCLEOTIDE SEQUENCE [LARGE SCALE GENOMIC DNA]</scope>
    <source>
        <strain evidence="10 11">15Y</strain>
    </source>
</reference>
<keyword evidence="6 7" id="KW-0472">Membrane</keyword>
<evidence type="ECO:0000313" key="10">
    <source>
        <dbReference type="EMBL" id="TFU17759.1"/>
    </source>
</evidence>
<evidence type="ECO:0000256" key="4">
    <source>
        <dbReference type="ARBA" id="ARBA00022692"/>
    </source>
</evidence>
<accession>A0ABY2K942</accession>
<comment type="subcellular location">
    <subcellularLocation>
        <location evidence="1">Cell membrane</location>
        <topology evidence="1">Multi-pass membrane protein</topology>
    </subcellularLocation>
</comment>
<keyword evidence="11" id="KW-1185">Reference proteome</keyword>
<feature type="transmembrane region" description="Helical" evidence="7">
    <location>
        <begin position="71"/>
        <end position="90"/>
    </location>
</feature>
<dbReference type="InterPro" id="IPR049142">
    <property type="entry name" value="MS_channel_1st"/>
</dbReference>
<feature type="transmembrane region" description="Helical" evidence="7">
    <location>
        <begin position="34"/>
        <end position="50"/>
    </location>
</feature>
<dbReference type="SUPFAM" id="SSF82861">
    <property type="entry name" value="Mechanosensitive channel protein MscS (YggB), transmembrane region"/>
    <property type="match status" value="1"/>
</dbReference>
<dbReference type="InterPro" id="IPR023408">
    <property type="entry name" value="MscS_beta-dom_sf"/>
</dbReference>
<comment type="similarity">
    <text evidence="2">Belongs to the MscS (TC 1.A.23) family.</text>
</comment>
<keyword evidence="4 7" id="KW-0812">Transmembrane</keyword>
<evidence type="ECO:0000256" key="5">
    <source>
        <dbReference type="ARBA" id="ARBA00022989"/>
    </source>
</evidence>
<dbReference type="Pfam" id="PF21088">
    <property type="entry name" value="MS_channel_1st"/>
    <property type="match status" value="1"/>
</dbReference>
<organism evidence="10 11">
    <name type="scientific">Thermus tengchongensis</name>
    <dbReference type="NCBI Taxonomy" id="1214928"/>
    <lineage>
        <taxon>Bacteria</taxon>
        <taxon>Thermotogati</taxon>
        <taxon>Deinococcota</taxon>
        <taxon>Deinococci</taxon>
        <taxon>Thermales</taxon>
        <taxon>Thermaceae</taxon>
        <taxon>Thermus</taxon>
    </lineage>
</organism>
<proteinExistence type="inferred from homology"/>
<gene>
    <name evidence="10" type="ORF">E0489_02990</name>
</gene>
<evidence type="ECO:0000256" key="6">
    <source>
        <dbReference type="ARBA" id="ARBA00023136"/>
    </source>
</evidence>
<dbReference type="InterPro" id="IPR011014">
    <property type="entry name" value="MscS_channel_TM-2"/>
</dbReference>
<dbReference type="SUPFAM" id="SSF50182">
    <property type="entry name" value="Sm-like ribonucleoproteins"/>
    <property type="match status" value="1"/>
</dbReference>
<comment type="caution">
    <text evidence="10">The sequence shown here is derived from an EMBL/GenBank/DDBJ whole genome shotgun (WGS) entry which is preliminary data.</text>
</comment>
<dbReference type="PANTHER" id="PTHR30221">
    <property type="entry name" value="SMALL-CONDUCTANCE MECHANOSENSITIVE CHANNEL"/>
    <property type="match status" value="1"/>
</dbReference>
<evidence type="ECO:0000256" key="3">
    <source>
        <dbReference type="ARBA" id="ARBA00022475"/>
    </source>
</evidence>
<dbReference type="PANTHER" id="PTHR30221:SF1">
    <property type="entry name" value="SMALL-CONDUCTANCE MECHANOSENSITIVE CHANNEL"/>
    <property type="match status" value="1"/>
</dbReference>
<keyword evidence="3" id="KW-1003">Cell membrane</keyword>
<evidence type="ECO:0000256" key="2">
    <source>
        <dbReference type="ARBA" id="ARBA00008017"/>
    </source>
</evidence>
<dbReference type="InterPro" id="IPR010920">
    <property type="entry name" value="LSM_dom_sf"/>
</dbReference>
<evidence type="ECO:0000313" key="11">
    <source>
        <dbReference type="Proteomes" id="UP000297244"/>
    </source>
</evidence>
<evidence type="ECO:0000259" key="8">
    <source>
        <dbReference type="Pfam" id="PF00924"/>
    </source>
</evidence>
<protein>
    <submittedName>
        <fullName evidence="10">Mechanosensitive ion channel family protein</fullName>
    </submittedName>
</protein>
<dbReference type="RefSeq" id="WP_135343013.1">
    <property type="nucleotide sequence ID" value="NZ_ML214240.1"/>
</dbReference>
<dbReference type="Pfam" id="PF00924">
    <property type="entry name" value="MS_channel_2nd"/>
    <property type="match status" value="1"/>
</dbReference>
<feature type="domain" description="Mechanosensitive ion channel MscS" evidence="8">
    <location>
        <begin position="113"/>
        <end position="180"/>
    </location>
</feature>
<evidence type="ECO:0000256" key="7">
    <source>
        <dbReference type="SAM" id="Phobius"/>
    </source>
</evidence>